<dbReference type="AlphaFoldDB" id="A0A1V4HZU9"/>
<sequence length="321" mass="34458">MTAPPMFPGFDGLLMLSRRDGVDIRPTLLRVLTDLYVQTSTHSVEEERHFVELTSRLIDHVDDATRAVVRARLSIYPRTPAAIMSKLRLDASTTPPQAGSPAPPSPPATAASATKQHTVATLSMAPGDAAEISEMFFGASSKDRALILHNLSTAPLRPSPHIHPSRALRAIEILHMAAFASDVDSFATELSATLMLPAAISEQVVKDAGGEPLVCAAKAIGIPSEIFQQILLFLDPAIGTSVTEVYRLSRLYDALSERSARIMLAAWRGATMTEARAKYRSTLYDDGRNRTRTAPAHGRHGAVQPGTAPAARGTGRNPIKG</sequence>
<dbReference type="RefSeq" id="WP_079446204.1">
    <property type="nucleotide sequence ID" value="NZ_MWPQ01000026.1"/>
</dbReference>
<reference evidence="2 3" key="1">
    <citation type="submission" date="2017-02" db="EMBL/GenBank/DDBJ databases">
        <title>Genome sequence of the nitrite-oxidizing bacterium Nitrobacter vulgaris strain Ab1.</title>
        <authorList>
            <person name="Mellbye B.L."/>
            <person name="Davis E.W."/>
            <person name="Spieck E."/>
            <person name="Chang J.H."/>
            <person name="Bottomley P.J."/>
            <person name="Sayavedra-Soto L.A."/>
        </authorList>
    </citation>
    <scope>NUCLEOTIDE SEQUENCE [LARGE SCALE GENOMIC DNA]</scope>
    <source>
        <strain evidence="2 3">Ab1</strain>
    </source>
</reference>
<protein>
    <submittedName>
        <fullName evidence="2">DUF2336 domain-containing protein</fullName>
    </submittedName>
</protein>
<feature type="region of interest" description="Disordered" evidence="1">
    <location>
        <begin position="286"/>
        <end position="321"/>
    </location>
</feature>
<evidence type="ECO:0000313" key="2">
    <source>
        <dbReference type="EMBL" id="OPH83506.1"/>
    </source>
</evidence>
<comment type="caution">
    <text evidence="2">The sequence shown here is derived from an EMBL/GenBank/DDBJ whole genome shotgun (WGS) entry which is preliminary data.</text>
</comment>
<dbReference type="InterPro" id="IPR019285">
    <property type="entry name" value="DUF2336"/>
</dbReference>
<feature type="compositionally biased region" description="Low complexity" evidence="1">
    <location>
        <begin position="91"/>
        <end position="100"/>
    </location>
</feature>
<accession>A0A1V4HZU9</accession>
<evidence type="ECO:0000256" key="1">
    <source>
        <dbReference type="SAM" id="MobiDB-lite"/>
    </source>
</evidence>
<gene>
    <name evidence="2" type="ORF">B2M20_06175</name>
</gene>
<dbReference type="STRING" id="29421.B2M20_06175"/>
<dbReference type="EMBL" id="MWPQ01000026">
    <property type="protein sequence ID" value="OPH83506.1"/>
    <property type="molecule type" value="Genomic_DNA"/>
</dbReference>
<keyword evidence="3" id="KW-1185">Reference proteome</keyword>
<dbReference type="Proteomes" id="UP000189940">
    <property type="component" value="Unassembled WGS sequence"/>
</dbReference>
<dbReference type="OrthoDB" id="8455292at2"/>
<proteinExistence type="predicted"/>
<feature type="region of interest" description="Disordered" evidence="1">
    <location>
        <begin position="91"/>
        <end position="115"/>
    </location>
</feature>
<dbReference type="Pfam" id="PF10098">
    <property type="entry name" value="DUF2336"/>
    <property type="match status" value="1"/>
</dbReference>
<organism evidence="2 3">
    <name type="scientific">Nitrobacter vulgaris</name>
    <dbReference type="NCBI Taxonomy" id="29421"/>
    <lineage>
        <taxon>Bacteria</taxon>
        <taxon>Pseudomonadati</taxon>
        <taxon>Pseudomonadota</taxon>
        <taxon>Alphaproteobacteria</taxon>
        <taxon>Hyphomicrobiales</taxon>
        <taxon>Nitrobacteraceae</taxon>
        <taxon>Nitrobacter</taxon>
    </lineage>
</organism>
<name>A0A1V4HZU9_NITVU</name>
<evidence type="ECO:0000313" key="3">
    <source>
        <dbReference type="Proteomes" id="UP000189940"/>
    </source>
</evidence>